<sequence>MCEATRELVRQFADHLESGRPEQAFRMLNADGRYILTGTTPASGVYEGVDDLFTRLAPHLSRFTGAPDIKVSDVLVDGDKAFLRASGRAAAAYGTYDQPYYGFFLHAKGDGFAEIVEFLDTVQIEVALFGKKLVSA</sequence>
<reference evidence="1 3" key="1">
    <citation type="journal article" date="2013" name="Biodegradation">
        <title>Occurrence of 4-tert-butylphenol (4-t-BP) biodegradation in an aquatic sample caused by the presence of Spirodela polyrrhiza and isolation of a 4-t-BP-utilizing bacterium.</title>
        <authorList>
            <person name="Ogata Y."/>
            <person name="Toyama T."/>
            <person name="Yu N."/>
            <person name="Wang X."/>
            <person name="Sei K."/>
            <person name="Ike M."/>
        </authorList>
    </citation>
    <scope>NUCLEOTIDE SEQUENCE [LARGE SCALE GENOMIC DNA]</scope>
    <source>
        <strain evidence="1 3">OMI</strain>
    </source>
</reference>
<gene>
    <name evidence="2" type="ORF">H5V43_00805</name>
    <name evidence="1" type="ORF">SFOMI_3122</name>
</gene>
<proteinExistence type="predicted"/>
<dbReference type="KEGG" id="sbar:H5V43_00805"/>
<evidence type="ECO:0000313" key="3">
    <source>
        <dbReference type="Proteomes" id="UP000221538"/>
    </source>
</evidence>
<dbReference type="SUPFAM" id="SSF54427">
    <property type="entry name" value="NTF2-like"/>
    <property type="match status" value="1"/>
</dbReference>
<dbReference type="Gene3D" id="3.10.450.50">
    <property type="match status" value="1"/>
</dbReference>
<accession>A0A292ZIE1</accession>
<reference evidence="1 3" key="2">
    <citation type="journal article" date="2013" name="Environ. Sci. Technol.">
        <title>The 4-tert-butylphenol-utilizing bacterium Sphingobium fuliginis OMI can degrade bisphenols via phenolic ring hydroxylation and meta-cleavage pathway.</title>
        <authorList>
            <person name="Ogata Y."/>
            <person name="Goda S."/>
            <person name="Toyama T."/>
            <person name="Sei K."/>
            <person name="Ike M."/>
        </authorList>
    </citation>
    <scope>NUCLEOTIDE SEQUENCE [LARGE SCALE GENOMIC DNA]</scope>
    <source>
        <strain evidence="1 3">OMI</strain>
    </source>
</reference>
<name>A0A292ZIE1_SPHSA</name>
<reference evidence="1" key="3">
    <citation type="submission" date="2017-10" db="EMBL/GenBank/DDBJ databases">
        <title>Bioaugmenting a lab-scale membrane bioreactor with Sphingobium fuliginis OMI to degrade 4-tert-butylphenol.</title>
        <authorList>
            <person name="Takada K."/>
            <person name="Shiba T."/>
            <person name="Soda S."/>
            <person name="Inoue D."/>
            <person name="Miyake M."/>
            <person name="Eguchi M."/>
            <person name="Ike M."/>
        </authorList>
    </citation>
    <scope>NUCLEOTIDE SEQUENCE</scope>
    <source>
        <strain evidence="1">OMI</strain>
    </source>
</reference>
<dbReference type="RefSeq" id="WP_025547189.1">
    <property type="nucleotide sequence ID" value="NZ_BATN01000008.1"/>
</dbReference>
<evidence type="ECO:0000313" key="2">
    <source>
        <dbReference type="EMBL" id="QOT71753.1"/>
    </source>
</evidence>
<dbReference type="AlphaFoldDB" id="A0A292ZIE1"/>
<evidence type="ECO:0008006" key="5">
    <source>
        <dbReference type="Google" id="ProtNLM"/>
    </source>
</evidence>
<dbReference type="EMBL" id="CP060035">
    <property type="protein sequence ID" value="QOT71753.1"/>
    <property type="molecule type" value="Genomic_DNA"/>
</dbReference>
<protein>
    <recommendedName>
        <fullName evidence="5">SnoaL-like domain-containing protein</fullName>
    </recommendedName>
</protein>
<reference evidence="2" key="6">
    <citation type="journal article" date="2021" name="Microbiol. Resour. Announc.">
        <title>Complete Genome Sequence of Sphingobium barthaii KK22, a High-Molecular-Weight Polycyclic Aromatic Hydrocarbon-Degrading Soil Bacterium.</title>
        <authorList>
            <person name="Mori J.F."/>
            <person name="Kanaly R.A."/>
        </authorList>
    </citation>
    <scope>NUCLEOTIDE SEQUENCE</scope>
    <source>
        <strain evidence="2">KK22</strain>
    </source>
</reference>
<dbReference type="InterPro" id="IPR032710">
    <property type="entry name" value="NTF2-like_dom_sf"/>
</dbReference>
<organism evidence="1 3">
    <name type="scientific">Sphingobium fuliginis (strain ATCC 27551)</name>
    <dbReference type="NCBI Taxonomy" id="336203"/>
    <lineage>
        <taxon>Bacteria</taxon>
        <taxon>Pseudomonadati</taxon>
        <taxon>Pseudomonadota</taxon>
        <taxon>Alphaproteobacteria</taxon>
        <taxon>Sphingomonadales</taxon>
        <taxon>Sphingomonadaceae</taxon>
        <taxon>Sphingobium</taxon>
    </lineage>
</organism>
<dbReference type="Proteomes" id="UP000221538">
    <property type="component" value="Unassembled WGS sequence"/>
</dbReference>
<evidence type="ECO:0000313" key="1">
    <source>
        <dbReference type="EMBL" id="GAY22565.1"/>
    </source>
</evidence>
<reference evidence="4" key="5">
    <citation type="submission" date="2020-08" db="EMBL/GenBank/DDBJ databases">
        <title>Complete genome sequence of Sphingobium barthaii strain KK22, a high-molecular-weight polycyclic aromatic hydrocarbon-degrading soil bacterium.</title>
        <authorList>
            <person name="Mori J.F."/>
            <person name="Kanaly R.A."/>
        </authorList>
    </citation>
    <scope>NUCLEOTIDE SEQUENCE [LARGE SCALE GENOMIC DNA]</scope>
    <source>
        <strain evidence="4">KK22</strain>
    </source>
</reference>
<reference evidence="1" key="4">
    <citation type="submission" date="2017-10" db="EMBL/GenBank/DDBJ databases">
        <authorList>
            <person name="Banno H."/>
            <person name="Chua N.-H."/>
        </authorList>
    </citation>
    <scope>NUCLEOTIDE SEQUENCE</scope>
    <source>
        <strain evidence="1">OMI</strain>
    </source>
</reference>
<evidence type="ECO:0000313" key="4">
    <source>
        <dbReference type="Proteomes" id="UP000593663"/>
    </source>
</evidence>
<dbReference type="Proteomes" id="UP000593663">
    <property type="component" value="Chromosome 1"/>
</dbReference>
<dbReference type="EMBL" id="BEWI01000032">
    <property type="protein sequence ID" value="GAY22565.1"/>
    <property type="molecule type" value="Genomic_DNA"/>
</dbReference>